<dbReference type="Proteomes" id="UP000239494">
    <property type="component" value="Unassembled WGS sequence"/>
</dbReference>
<dbReference type="EMBL" id="PVTF01000003">
    <property type="protein sequence ID" value="PRY43445.1"/>
    <property type="molecule type" value="Genomic_DNA"/>
</dbReference>
<sequence length="250" mass="26764">MTRRVLVTAVVAALTLIQVVVPARADPTARQFRVYATREGLVGGTTANGHVIRDRDHFAALPSRRGLSGRDNGDLTVRVCATNGRCEWAPVWDVGPWNTKDDYWNDDREMWGDLPTGTPQAQAAYENGYNGGTDQFGRHVGNPAAVDLADGTFWDGLHLDDNSWVTVLFVWTGTAPTGTVAALSTVHNGPRTTAAEVGLAAPHARVPIACRTDGEQTTGTEGTSTTWYRLSTGKYLAAAHVAGAPEVGYC</sequence>
<evidence type="ECO:0000313" key="2">
    <source>
        <dbReference type="EMBL" id="PRY43445.1"/>
    </source>
</evidence>
<comment type="caution">
    <text evidence="2">The sequence shown here is derived from an EMBL/GenBank/DDBJ whole genome shotgun (WGS) entry which is preliminary data.</text>
</comment>
<name>A0A2T0TCQ9_9PSEU</name>
<keyword evidence="1" id="KW-0732">Signal</keyword>
<feature type="signal peptide" evidence="1">
    <location>
        <begin position="1"/>
        <end position="25"/>
    </location>
</feature>
<organism evidence="2 3">
    <name type="scientific">Umezawaea tangerina</name>
    <dbReference type="NCBI Taxonomy" id="84725"/>
    <lineage>
        <taxon>Bacteria</taxon>
        <taxon>Bacillati</taxon>
        <taxon>Actinomycetota</taxon>
        <taxon>Actinomycetes</taxon>
        <taxon>Pseudonocardiales</taxon>
        <taxon>Pseudonocardiaceae</taxon>
        <taxon>Umezawaea</taxon>
    </lineage>
</organism>
<dbReference type="AlphaFoldDB" id="A0A2T0TCQ9"/>
<dbReference type="OrthoDB" id="3734014at2"/>
<protein>
    <recommendedName>
        <fullName evidence="4">Secreted protein</fullName>
    </recommendedName>
</protein>
<evidence type="ECO:0000256" key="1">
    <source>
        <dbReference type="SAM" id="SignalP"/>
    </source>
</evidence>
<evidence type="ECO:0008006" key="4">
    <source>
        <dbReference type="Google" id="ProtNLM"/>
    </source>
</evidence>
<gene>
    <name evidence="2" type="ORF">CLV43_103188</name>
</gene>
<keyword evidence="3" id="KW-1185">Reference proteome</keyword>
<feature type="chain" id="PRO_5015506892" description="Secreted protein" evidence="1">
    <location>
        <begin position="26"/>
        <end position="250"/>
    </location>
</feature>
<proteinExistence type="predicted"/>
<accession>A0A2T0TCQ9</accession>
<reference evidence="2 3" key="1">
    <citation type="submission" date="2018-03" db="EMBL/GenBank/DDBJ databases">
        <title>Genomic Encyclopedia of Archaeal and Bacterial Type Strains, Phase II (KMG-II): from individual species to whole genera.</title>
        <authorList>
            <person name="Goeker M."/>
        </authorList>
    </citation>
    <scope>NUCLEOTIDE SEQUENCE [LARGE SCALE GENOMIC DNA]</scope>
    <source>
        <strain evidence="2 3">DSM 44720</strain>
    </source>
</reference>
<dbReference type="RefSeq" id="WP_106187023.1">
    <property type="nucleotide sequence ID" value="NZ_PVTF01000003.1"/>
</dbReference>
<evidence type="ECO:0000313" key="3">
    <source>
        <dbReference type="Proteomes" id="UP000239494"/>
    </source>
</evidence>